<organism evidence="3 4">
    <name type="scientific">Perkinsus chesapeaki</name>
    <name type="common">Clam parasite</name>
    <name type="synonym">Perkinsus andrewsi</name>
    <dbReference type="NCBI Taxonomy" id="330153"/>
    <lineage>
        <taxon>Eukaryota</taxon>
        <taxon>Sar</taxon>
        <taxon>Alveolata</taxon>
        <taxon>Perkinsozoa</taxon>
        <taxon>Perkinsea</taxon>
        <taxon>Perkinsida</taxon>
        <taxon>Perkinsidae</taxon>
        <taxon>Perkinsus</taxon>
    </lineage>
</organism>
<comment type="caution">
    <text evidence="3">The sequence shown here is derived from an EMBL/GenBank/DDBJ whole genome shotgun (WGS) entry which is preliminary data.</text>
</comment>
<evidence type="ECO:0000313" key="3">
    <source>
        <dbReference type="EMBL" id="KAF4669734.1"/>
    </source>
</evidence>
<proteinExistence type="predicted"/>
<protein>
    <submittedName>
        <fullName evidence="3">Uncharacterized protein</fullName>
    </submittedName>
</protein>
<feature type="transmembrane region" description="Helical" evidence="2">
    <location>
        <begin position="104"/>
        <end position="127"/>
    </location>
</feature>
<dbReference type="Proteomes" id="UP000591131">
    <property type="component" value="Unassembled WGS sequence"/>
</dbReference>
<name>A0A7J6ME54_PERCH</name>
<keyword evidence="2" id="KW-0812">Transmembrane</keyword>
<dbReference type="OrthoDB" id="447015at2759"/>
<evidence type="ECO:0000256" key="1">
    <source>
        <dbReference type="SAM" id="MobiDB-lite"/>
    </source>
</evidence>
<feature type="transmembrane region" description="Helical" evidence="2">
    <location>
        <begin position="687"/>
        <end position="711"/>
    </location>
</feature>
<keyword evidence="4" id="KW-1185">Reference proteome</keyword>
<keyword evidence="2" id="KW-0472">Membrane</keyword>
<gene>
    <name evidence="3" type="ORF">FOL47_002384</name>
</gene>
<reference evidence="3 4" key="1">
    <citation type="submission" date="2020-04" db="EMBL/GenBank/DDBJ databases">
        <title>Perkinsus chesapeaki whole genome sequence.</title>
        <authorList>
            <person name="Bogema D.R."/>
        </authorList>
    </citation>
    <scope>NUCLEOTIDE SEQUENCE [LARGE SCALE GENOMIC DNA]</scope>
    <source>
        <strain evidence="3">ATCC PRA-425</strain>
    </source>
</reference>
<evidence type="ECO:0000256" key="2">
    <source>
        <dbReference type="SAM" id="Phobius"/>
    </source>
</evidence>
<feature type="transmembrane region" description="Helical" evidence="2">
    <location>
        <begin position="244"/>
        <end position="265"/>
    </location>
</feature>
<evidence type="ECO:0000313" key="4">
    <source>
        <dbReference type="Proteomes" id="UP000591131"/>
    </source>
</evidence>
<accession>A0A7J6ME54</accession>
<feature type="region of interest" description="Disordered" evidence="1">
    <location>
        <begin position="329"/>
        <end position="350"/>
    </location>
</feature>
<feature type="transmembrane region" description="Helical" evidence="2">
    <location>
        <begin position="300"/>
        <end position="322"/>
    </location>
</feature>
<dbReference type="EMBL" id="JAAPAO010000165">
    <property type="protein sequence ID" value="KAF4669734.1"/>
    <property type="molecule type" value="Genomic_DNA"/>
</dbReference>
<dbReference type="AlphaFoldDB" id="A0A7J6ME54"/>
<sequence length="846" mass="93928">MARVQLVGFRLGISMKIVRCRSAVPCRTALYGPDSKTTPKPNQVEPVACAKTVIWGADENNNIDSGCSQTIWLKEDQPTTVPQTAIAVQPYCDWGGTVSPADIIGIRALFLGVLLFLLTYIGAVFAIRVNYKRRMTTHAAELEMLQPKMNDVREDMHSVVERRWCGLPVEAGPPHDSMNHNGPKFETGSLLELNTAAKPGKPPMTSADHKRRFASGSWRYRLRLMAGLRARKKAMVASRIRHQAVMMGVSYLLLIVSIMCLVLLIQPLNYVDYAPRAFLDPIIHPATRNSGEGVYAWLDLLAFSDYIVEFIVLTIGILTSAYKMKTGNQLGKKEGRPHDLNTASTGVSPPSRDVELGVDSPVRQISDDVEHDPIFPESVCAIVLLPGNGACTWSVDARSNLVRCLTRLIDIGLPARQIFVVDCGSGLTPIDDTWRVIHTVVSPDINYSYLPENNRILGAYWANKIWIPYAGKKAAAASGMKTGSSGVFESKSEGSPNVTFRYALIVDDIETVLPSTFDLRSLNLGESKPAAVHFPVTIDPRNRPTEDLAKFADMRLMLQCAHINLQANLLGGALSTQRGISLWHRGALDKVLYEHGTEPFAVCGIFAGLLMLRQRDEDIIKTAVQLAPETFGNSPYVDVGFQPKDIIEYVAQETEAAAPARFLMLYFRELLWVPSFTHMRSVFFKPFLFFVPILSGILDFLRPLILCSLVFRDPLSLLVMLIVLAIFSWLLALLIMASHRKGSSRIRRAGTAYGLRGFLLHPFFQFINSLTRMAGHFVLLFGSNWQERALTGDENSLRVGLRVDDIRDIPPCPPSTEVDWFSVWAGAGPQGTGDHRHHADREMSED</sequence>
<feature type="transmembrane region" description="Helical" evidence="2">
    <location>
        <begin position="717"/>
        <end position="738"/>
    </location>
</feature>
<keyword evidence="2" id="KW-1133">Transmembrane helix</keyword>